<dbReference type="PANTHER" id="PTHR42087:SF2">
    <property type="match status" value="1"/>
</dbReference>
<reference evidence="1 2" key="1">
    <citation type="submission" date="2024-07" db="EMBL/GenBank/DDBJ databases">
        <title>Section-level genome sequencing and comparative genomics of Aspergillus sections Usti and Cavernicolus.</title>
        <authorList>
            <consortium name="Lawrence Berkeley National Laboratory"/>
            <person name="Nybo J.L."/>
            <person name="Vesth T.C."/>
            <person name="Theobald S."/>
            <person name="Frisvad J.C."/>
            <person name="Larsen T.O."/>
            <person name="Kjaerboelling I."/>
            <person name="Rothschild-Mancinelli K."/>
            <person name="Lyhne E.K."/>
            <person name="Kogle M.E."/>
            <person name="Barry K."/>
            <person name="Clum A."/>
            <person name="Na H."/>
            <person name="Ledsgaard L."/>
            <person name="Lin J."/>
            <person name="Lipzen A."/>
            <person name="Kuo A."/>
            <person name="Riley R."/>
            <person name="Mondo S."/>
            <person name="LaButti K."/>
            <person name="Haridas S."/>
            <person name="Pangalinan J."/>
            <person name="Salamov A.A."/>
            <person name="Simmons B.A."/>
            <person name="Magnuson J.K."/>
            <person name="Chen J."/>
            <person name="Drula E."/>
            <person name="Henrissat B."/>
            <person name="Wiebenga A."/>
            <person name="Lubbers R.J."/>
            <person name="Gomes A.C."/>
            <person name="Makela M.R."/>
            <person name="Stajich J."/>
            <person name="Grigoriev I.V."/>
            <person name="Mortensen U.H."/>
            <person name="De vries R.P."/>
            <person name="Baker S.E."/>
            <person name="Andersen M.R."/>
        </authorList>
    </citation>
    <scope>NUCLEOTIDE SEQUENCE [LARGE SCALE GENOMIC DNA]</scope>
    <source>
        <strain evidence="1 2">CBS 600.67</strain>
    </source>
</reference>
<name>A0ABR4IS44_9EURO</name>
<proteinExistence type="predicted"/>
<evidence type="ECO:0000313" key="2">
    <source>
        <dbReference type="Proteomes" id="UP001610335"/>
    </source>
</evidence>
<evidence type="ECO:0000313" key="1">
    <source>
        <dbReference type="EMBL" id="KAL2829692.1"/>
    </source>
</evidence>
<accession>A0ABR4IS44</accession>
<dbReference type="EMBL" id="JBFXLS010000015">
    <property type="protein sequence ID" value="KAL2829692.1"/>
    <property type="molecule type" value="Genomic_DNA"/>
</dbReference>
<dbReference type="Proteomes" id="UP001610335">
    <property type="component" value="Unassembled WGS sequence"/>
</dbReference>
<gene>
    <name evidence="1" type="ORF">BDW59DRAFT_141804</name>
</gene>
<dbReference type="InterPro" id="IPR053267">
    <property type="entry name" value="Verrucosidin_biosynth-assoc"/>
</dbReference>
<protein>
    <submittedName>
        <fullName evidence="1">Uncharacterized protein</fullName>
    </submittedName>
</protein>
<comment type="caution">
    <text evidence="1">The sequence shown here is derived from an EMBL/GenBank/DDBJ whole genome shotgun (WGS) entry which is preliminary data.</text>
</comment>
<sequence length="250" mass="28511">MPMRLSVEGPGKKVSPYTDIQSPSFVASVPPQSAKYNYLETEHCFDRPDSFEMPRTAHNHDSSQEAPTGLGLGTDLYQVHLPDWHSRYTTCMKHFLDQAQYSAAVQSLAAYINIRLPYQRPSDPVTRFHNSDTSSWENKSPSFQVSLRHYLRRLIVTGNDTPPILEAFFGAGWFGGVGCIWKQERINYLFTAKSVNWAKTKAAYDILPDEHTPFLRPIQGTTEQELNMANAHWSEHLAMEDWMVGPRCPF</sequence>
<organism evidence="1 2">
    <name type="scientific">Aspergillus cavernicola</name>
    <dbReference type="NCBI Taxonomy" id="176166"/>
    <lineage>
        <taxon>Eukaryota</taxon>
        <taxon>Fungi</taxon>
        <taxon>Dikarya</taxon>
        <taxon>Ascomycota</taxon>
        <taxon>Pezizomycotina</taxon>
        <taxon>Eurotiomycetes</taxon>
        <taxon>Eurotiomycetidae</taxon>
        <taxon>Eurotiales</taxon>
        <taxon>Aspergillaceae</taxon>
        <taxon>Aspergillus</taxon>
        <taxon>Aspergillus subgen. Nidulantes</taxon>
    </lineage>
</organism>
<dbReference type="PANTHER" id="PTHR42087">
    <property type="entry name" value="ILP IS AN APOPTOSIS INHIBITOR"/>
    <property type="match status" value="1"/>
</dbReference>
<keyword evidence="2" id="KW-1185">Reference proteome</keyword>